<dbReference type="Pfam" id="PF02779">
    <property type="entry name" value="Transket_pyr"/>
    <property type="match status" value="1"/>
</dbReference>
<dbReference type="GO" id="GO:0045252">
    <property type="term" value="C:oxoglutarate dehydrogenase complex"/>
    <property type="evidence" value="ECO:0007669"/>
    <property type="project" value="TreeGrafter"/>
</dbReference>
<dbReference type="Pfam" id="PF00676">
    <property type="entry name" value="E1_dh"/>
    <property type="match status" value="1"/>
</dbReference>
<dbReference type="PANTHER" id="PTHR23152:SF4">
    <property type="entry name" value="2-OXOADIPATE DEHYDROGENASE COMPLEX COMPONENT E1"/>
    <property type="match status" value="1"/>
</dbReference>
<evidence type="ECO:0000313" key="12">
    <source>
        <dbReference type="EMBL" id="CAB4538230.1"/>
    </source>
</evidence>
<dbReference type="InterPro" id="IPR023213">
    <property type="entry name" value="CAT-like_dom_sf"/>
</dbReference>
<evidence type="ECO:0000256" key="10">
    <source>
        <dbReference type="ARBA" id="ARBA00052761"/>
    </source>
</evidence>
<name>A0A6J6BGJ3_9ZZZZ</name>
<dbReference type="Gene3D" id="3.40.50.970">
    <property type="match status" value="1"/>
</dbReference>
<evidence type="ECO:0000256" key="1">
    <source>
        <dbReference type="ARBA" id="ARBA00001946"/>
    </source>
</evidence>
<keyword evidence="9" id="KW-0511">Multifunctional enzyme</keyword>
<dbReference type="NCBIfam" id="NF006914">
    <property type="entry name" value="PRK09404.1"/>
    <property type="match status" value="1"/>
</dbReference>
<feature type="domain" description="Transketolase-like pyrimidine-binding" evidence="11">
    <location>
        <begin position="889"/>
        <end position="1082"/>
    </location>
</feature>
<dbReference type="EMBL" id="CAEZSI010000052">
    <property type="protein sequence ID" value="CAB4538230.1"/>
    <property type="molecule type" value="Genomic_DNA"/>
</dbReference>
<dbReference type="InterPro" id="IPR029061">
    <property type="entry name" value="THDP-binding"/>
</dbReference>
<evidence type="ECO:0000259" key="11">
    <source>
        <dbReference type="SMART" id="SM00861"/>
    </source>
</evidence>
<comment type="catalytic activity">
    <reaction evidence="10">
        <text>N(6)-[(R)-dihydrolipoyl]-L-lysyl-[protein] + succinyl-CoA = N(6)-[(R)-S(8)-succinyldihydrolipoyl]-L-lysyl-[protein] + CoA</text>
        <dbReference type="Rhea" id="RHEA:15213"/>
        <dbReference type="Rhea" id="RHEA-COMP:10475"/>
        <dbReference type="Rhea" id="RHEA-COMP:20092"/>
        <dbReference type="ChEBI" id="CHEBI:57287"/>
        <dbReference type="ChEBI" id="CHEBI:57292"/>
        <dbReference type="ChEBI" id="CHEBI:83100"/>
        <dbReference type="ChEBI" id="CHEBI:83120"/>
        <dbReference type="EC" id="2.3.1.61"/>
    </reaction>
</comment>
<dbReference type="SMART" id="SM00861">
    <property type="entry name" value="Transket_pyr"/>
    <property type="match status" value="1"/>
</dbReference>
<dbReference type="NCBIfam" id="NF008907">
    <property type="entry name" value="PRK12270.1"/>
    <property type="match status" value="1"/>
</dbReference>
<dbReference type="InterPro" id="IPR042179">
    <property type="entry name" value="KGD_C_sf"/>
</dbReference>
<accession>A0A6J6BGJ3</accession>
<evidence type="ECO:0000256" key="7">
    <source>
        <dbReference type="ARBA" id="ARBA00023002"/>
    </source>
</evidence>
<dbReference type="Pfam" id="PF16870">
    <property type="entry name" value="OxoGdeHyase_C"/>
    <property type="match status" value="1"/>
</dbReference>
<dbReference type="Pfam" id="PF16078">
    <property type="entry name" value="2-oxogl_dehyd_N"/>
    <property type="match status" value="1"/>
</dbReference>
<evidence type="ECO:0000256" key="2">
    <source>
        <dbReference type="ARBA" id="ARBA00001964"/>
    </source>
</evidence>
<sequence>MSAQDFGANDWLVDEMYEQYLQDPSSVDPAWIEYFKNNKPGTPAAASSATPVSKGVPPVPKAQLKNEAVAPIVEQQVQASVAPTPVQHVQPVVRETATVQPTPADPVVKPAPVLITPSASTLEVIRGVSARVVQSMEASLSVPTATSVRAVPAKLMIDNRIVINNHMKRARGGKVSFTHIIAYAMIKAVRAMPEMNAFFGELDGKPAIGKPEHINLGIAIDLAKPDGTRQLLVPSVKGCESLDFAQFWKAYEEVIKKARGGSLTVEDFAGTTMSITNPGTIGTVHSVPRLVQGQGLILGVGALDYPAEFAGSSEETLARLAISKVVTLTSTYDHRIIQGATSGDFLRRMHEYLLGAEGFYEEIFAALHIPYEPIRWAADKEFVHDEEIDKTARIQQLIHAYRTNGHLMADIDPLEYKQRSHPDLDVMNHGLTLWDLDREFATGGFGGEKFMLLRQILGILRDSYCRNVGVEYMYIENPEERKWIQERVEVGAQVFPREEHLRILHKLNSAEAFENFLQTKFVGQKRFSLEGGESVIPILDAVISSAAERGLDEVCIGMPHRGRLNVLANIAGKSAGQIFQEFQGHYAENQVQGSGDVKYHLGTEGIFTANSGATTKIYLAANPSHLEAVNPVLEGIVRAKQDRHNVKNAYSVLPILMHGDASFAGQGVNAEVLQMSQLAGYRTGGTVHIVINNQVGFTTSPHASRSSRYSTDYAKIIQAPVFHVNGDDPEACVRVARLAFEYRQAFNKDVVIDLVCYRRRGHNEGDEPSFTQPMMYKLIDAKRSTRHLYTEALIGRGDITPEEAEGVARDYQSQLEAVFAAVNNLHTETDPNFKAPVAPEANEIVTSIPESLALEIAATQTAIPEGFSVHPKLLPQLTKRVESLNDATIDWSTGEMLAFGSLLKEGRPIRLAGQDARRGTFSNRHAVIIDKENGNEWTPLRALISDENQFFVVDSLLSEYAAMGFEYGYSVEREEALVLWEGQFGDFANGAQTIIDEFVSSALQKWGERSSVALLLPHGYEGQGPDHSSARIERYLQLCAEQNMTVAQPSSPASYFHLLRWHAKNPARRPMIVFTPKSMLRLKAAASALSDFTSGYFQPVIGDDSVTNASRVIFCSGKVYHDLVAERTKLGESSTAIVRVELLYPLPIDEMVAEANKHPNANLLWVQDEPANQGPWSHIALRTSEQHGGHGFGSRVLRRVSRRATASPATGNHHLHEDEQKALMLEAFTR</sequence>
<dbReference type="InterPro" id="IPR005475">
    <property type="entry name" value="Transketolase-like_Pyr-bd"/>
</dbReference>
<dbReference type="PIRSF" id="PIRSF000157">
    <property type="entry name" value="Oxoglu_dh_E1"/>
    <property type="match status" value="1"/>
</dbReference>
<dbReference type="EC" id="1.2.4.2" evidence="4"/>
<dbReference type="UniPathway" id="UPA00223">
    <property type="reaction ID" value="UER00997"/>
</dbReference>
<dbReference type="SUPFAM" id="SSF52777">
    <property type="entry name" value="CoA-dependent acyltransferases"/>
    <property type="match status" value="1"/>
</dbReference>
<dbReference type="GO" id="GO:0046872">
    <property type="term" value="F:metal ion binding"/>
    <property type="evidence" value="ECO:0007669"/>
    <property type="project" value="UniProtKB-KW"/>
</dbReference>
<dbReference type="NCBIfam" id="TIGR00239">
    <property type="entry name" value="2oxo_dh_E1"/>
    <property type="match status" value="1"/>
</dbReference>
<dbReference type="Gene3D" id="3.30.559.10">
    <property type="entry name" value="Chloramphenicol acetyltransferase-like domain"/>
    <property type="match status" value="1"/>
</dbReference>
<organism evidence="12">
    <name type="scientific">freshwater metagenome</name>
    <dbReference type="NCBI Taxonomy" id="449393"/>
    <lineage>
        <taxon>unclassified sequences</taxon>
        <taxon>metagenomes</taxon>
        <taxon>ecological metagenomes</taxon>
    </lineage>
</organism>
<dbReference type="GO" id="GO:0006099">
    <property type="term" value="P:tricarboxylic acid cycle"/>
    <property type="evidence" value="ECO:0007669"/>
    <property type="project" value="UniProtKB-UniPathway"/>
</dbReference>
<dbReference type="InterPro" id="IPR032106">
    <property type="entry name" value="2-oxogl_dehyd_N"/>
</dbReference>
<dbReference type="AlphaFoldDB" id="A0A6J6BGJ3"/>
<dbReference type="Gene3D" id="1.10.287.1150">
    <property type="entry name" value="TPP helical domain"/>
    <property type="match status" value="1"/>
</dbReference>
<dbReference type="InterPro" id="IPR001078">
    <property type="entry name" value="2-oxoacid_DH_actylTfrase"/>
</dbReference>
<evidence type="ECO:0000256" key="4">
    <source>
        <dbReference type="ARBA" id="ARBA00012280"/>
    </source>
</evidence>
<comment type="pathway">
    <text evidence="3">Carbohydrate metabolism; tricarboxylic acid cycle; succinyl-CoA from 2-oxoglutarate (dehydrogenase route): step 1/1.</text>
</comment>
<comment type="cofactor">
    <cofactor evidence="1">
        <name>Mg(2+)</name>
        <dbReference type="ChEBI" id="CHEBI:18420"/>
    </cofactor>
</comment>
<gene>
    <name evidence="12" type="ORF">UFOPK1412_00510</name>
</gene>
<dbReference type="Gene3D" id="3.40.50.11610">
    <property type="entry name" value="Multifunctional 2-oxoglutarate metabolism enzyme, C-terminal domain"/>
    <property type="match status" value="1"/>
</dbReference>
<proteinExistence type="predicted"/>
<dbReference type="GO" id="GO:0030976">
    <property type="term" value="F:thiamine pyrophosphate binding"/>
    <property type="evidence" value="ECO:0007669"/>
    <property type="project" value="InterPro"/>
</dbReference>
<comment type="cofactor">
    <cofactor evidence="2">
        <name>thiamine diphosphate</name>
        <dbReference type="ChEBI" id="CHEBI:58937"/>
    </cofactor>
</comment>
<reference evidence="12" key="1">
    <citation type="submission" date="2020-05" db="EMBL/GenBank/DDBJ databases">
        <authorList>
            <person name="Chiriac C."/>
            <person name="Salcher M."/>
            <person name="Ghai R."/>
            <person name="Kavagutti S V."/>
        </authorList>
    </citation>
    <scope>NUCLEOTIDE SEQUENCE</scope>
</reference>
<dbReference type="GO" id="GO:0004591">
    <property type="term" value="F:oxoglutarate dehydrogenase (succinyl-transferring) activity"/>
    <property type="evidence" value="ECO:0007669"/>
    <property type="project" value="UniProtKB-EC"/>
</dbReference>
<evidence type="ECO:0000256" key="5">
    <source>
        <dbReference type="ARBA" id="ARBA00022723"/>
    </source>
</evidence>
<keyword evidence="8" id="KW-0786">Thiamine pyrophosphate</keyword>
<dbReference type="GO" id="GO:0005829">
    <property type="term" value="C:cytosol"/>
    <property type="evidence" value="ECO:0007669"/>
    <property type="project" value="TreeGrafter"/>
</dbReference>
<keyword evidence="6" id="KW-0460">Magnesium</keyword>
<dbReference type="InterPro" id="IPR001017">
    <property type="entry name" value="DH_E1"/>
</dbReference>
<evidence type="ECO:0000256" key="9">
    <source>
        <dbReference type="ARBA" id="ARBA00023268"/>
    </source>
</evidence>
<evidence type="ECO:0000256" key="8">
    <source>
        <dbReference type="ARBA" id="ARBA00023052"/>
    </source>
</evidence>
<dbReference type="InterPro" id="IPR011603">
    <property type="entry name" value="2oxoglutarate_DH_E1"/>
</dbReference>
<dbReference type="PANTHER" id="PTHR23152">
    <property type="entry name" value="2-OXOGLUTARATE DEHYDROGENASE"/>
    <property type="match status" value="1"/>
</dbReference>
<protein>
    <recommendedName>
        <fullName evidence="4">oxoglutarate dehydrogenase (succinyl-transferring)</fullName>
        <ecNumber evidence="4">1.2.4.2</ecNumber>
    </recommendedName>
</protein>
<dbReference type="InterPro" id="IPR031717">
    <property type="entry name" value="ODO-1/KGD_C"/>
</dbReference>
<dbReference type="SUPFAM" id="SSF52518">
    <property type="entry name" value="Thiamin diphosphate-binding fold (THDP-binding)"/>
    <property type="match status" value="2"/>
</dbReference>
<dbReference type="GO" id="GO:0004149">
    <property type="term" value="F:dihydrolipoyllysine-residue succinyltransferase activity"/>
    <property type="evidence" value="ECO:0007669"/>
    <property type="project" value="UniProtKB-EC"/>
</dbReference>
<keyword evidence="5" id="KW-0479">Metal-binding</keyword>
<evidence type="ECO:0000256" key="3">
    <source>
        <dbReference type="ARBA" id="ARBA00004813"/>
    </source>
</evidence>
<evidence type="ECO:0000256" key="6">
    <source>
        <dbReference type="ARBA" id="ARBA00022842"/>
    </source>
</evidence>
<dbReference type="Gene3D" id="3.40.50.12470">
    <property type="match status" value="1"/>
</dbReference>
<keyword evidence="7" id="KW-0560">Oxidoreductase</keyword>
<dbReference type="CDD" id="cd02016">
    <property type="entry name" value="TPP_E1_OGDC_like"/>
    <property type="match status" value="1"/>
</dbReference>
<dbReference type="Pfam" id="PF00198">
    <property type="entry name" value="2-oxoacid_dh"/>
    <property type="match status" value="1"/>
</dbReference>